<evidence type="ECO:0000259" key="5">
    <source>
        <dbReference type="PROSITE" id="PS50045"/>
    </source>
</evidence>
<feature type="domain" description="Sigma-54 factor interaction" evidence="5">
    <location>
        <begin position="313"/>
        <end position="508"/>
    </location>
</feature>
<sequence>MGDLVGRRRLLDAARSALLEQPDADLPDVPRHVVASWRRSAARGVDPGVIANQYHSDLDVQSRLVRCARPVLEQLAEQVADIPVCIALTDDRARLLVRRDTTSGIGRDADLNNFAERFGYAEDAVGTNGVGTVLESGESVHIVGAEHFVERLHGYACAGAPVHDPFSGRIEGVIDISCRAEHSSPVLHSLVRSAAARIRENLLRDRDPDQQALFDLYTRVEARTRRAVLAVGRRTVLANAAMRTLLEPGDLVALQDHARFLMIGGPGVDDRIDLPSGARVRLRGSTVSVGGTVAGLAGEVAVVREAGGVPAPRIAADDRAPLPSGSAGSPALRVAGATAAEALRTGTPLLVVGEAGTGRRRLLEDLDRALHGTDGVLELAPADPVPELAAGTSQLVVLSDIDRRDDDGARRLLPLFDRPGIRFAATATGTTRRGPGHDALLARFRQSVTVPPLRSRIGDLPGLVGELLAELAPGREVRPSPDALRTLTRYGWPGNVRELRAALEAALDRRPVGELSAADLPEFCQSAPRTSLRPVDQAERDAIVAALRDSGGNRVAAAAALGFARSTLYRKIARYRISS</sequence>
<dbReference type="InterPro" id="IPR029016">
    <property type="entry name" value="GAF-like_dom_sf"/>
</dbReference>
<dbReference type="EMBL" id="MIGB01000023">
    <property type="protein sequence ID" value="OSY38362.1"/>
    <property type="molecule type" value="Genomic_DNA"/>
</dbReference>
<comment type="caution">
    <text evidence="6">The sequence shown here is derived from an EMBL/GenBank/DDBJ whole genome shotgun (WGS) entry which is preliminary data.</text>
</comment>
<name>A0A1Y2MT29_PSEAH</name>
<evidence type="ECO:0000256" key="4">
    <source>
        <dbReference type="ARBA" id="ARBA00023163"/>
    </source>
</evidence>
<evidence type="ECO:0000256" key="2">
    <source>
        <dbReference type="ARBA" id="ARBA00022840"/>
    </source>
</evidence>
<dbReference type="Proteomes" id="UP000194360">
    <property type="component" value="Unassembled WGS sequence"/>
</dbReference>
<dbReference type="InterPro" id="IPR002078">
    <property type="entry name" value="Sigma_54_int"/>
</dbReference>
<dbReference type="OrthoDB" id="5496274at2"/>
<gene>
    <name evidence="6" type="primary">zraR_1</name>
    <name evidence="6" type="ORF">BG845_04123</name>
</gene>
<evidence type="ECO:0000256" key="1">
    <source>
        <dbReference type="ARBA" id="ARBA00022741"/>
    </source>
</evidence>
<accession>A0A1Y2MT29</accession>
<dbReference type="GO" id="GO:0043565">
    <property type="term" value="F:sequence-specific DNA binding"/>
    <property type="evidence" value="ECO:0007669"/>
    <property type="project" value="InterPro"/>
</dbReference>
<dbReference type="PRINTS" id="PR01590">
    <property type="entry name" value="HTHFIS"/>
</dbReference>
<dbReference type="InterPro" id="IPR009057">
    <property type="entry name" value="Homeodomain-like_sf"/>
</dbReference>
<evidence type="ECO:0000256" key="3">
    <source>
        <dbReference type="ARBA" id="ARBA00023015"/>
    </source>
</evidence>
<organism evidence="6 7">
    <name type="scientific">Pseudonocardia autotrophica</name>
    <name type="common">Amycolata autotrophica</name>
    <name type="synonym">Nocardia autotrophica</name>
    <dbReference type="NCBI Taxonomy" id="2074"/>
    <lineage>
        <taxon>Bacteria</taxon>
        <taxon>Bacillati</taxon>
        <taxon>Actinomycetota</taxon>
        <taxon>Actinomycetes</taxon>
        <taxon>Pseudonocardiales</taxon>
        <taxon>Pseudonocardiaceae</taxon>
        <taxon>Pseudonocardia</taxon>
    </lineage>
</organism>
<dbReference type="Gene3D" id="3.30.450.40">
    <property type="match status" value="1"/>
</dbReference>
<dbReference type="InterPro" id="IPR002197">
    <property type="entry name" value="HTH_Fis"/>
</dbReference>
<proteinExistence type="predicted"/>
<evidence type="ECO:0000313" key="6">
    <source>
        <dbReference type="EMBL" id="OSY38362.1"/>
    </source>
</evidence>
<dbReference type="Gene3D" id="1.10.8.60">
    <property type="match status" value="1"/>
</dbReference>
<dbReference type="InterPro" id="IPR058031">
    <property type="entry name" value="AAA_lid_NorR"/>
</dbReference>
<protein>
    <submittedName>
        <fullName evidence="6">Transcriptional regulatory protein ZraR</fullName>
    </submittedName>
</protein>
<dbReference type="Pfam" id="PF25601">
    <property type="entry name" value="AAA_lid_14"/>
    <property type="match status" value="1"/>
</dbReference>
<dbReference type="InterPro" id="IPR027417">
    <property type="entry name" value="P-loop_NTPase"/>
</dbReference>
<dbReference type="GO" id="GO:0006355">
    <property type="term" value="P:regulation of DNA-templated transcription"/>
    <property type="evidence" value="ECO:0007669"/>
    <property type="project" value="InterPro"/>
</dbReference>
<dbReference type="PROSITE" id="PS50045">
    <property type="entry name" value="SIGMA54_INTERACT_4"/>
    <property type="match status" value="1"/>
</dbReference>
<dbReference type="Pfam" id="PF02954">
    <property type="entry name" value="HTH_8"/>
    <property type="match status" value="1"/>
</dbReference>
<evidence type="ECO:0000313" key="7">
    <source>
        <dbReference type="Proteomes" id="UP000194360"/>
    </source>
</evidence>
<dbReference type="Gene3D" id="1.10.10.60">
    <property type="entry name" value="Homeodomain-like"/>
    <property type="match status" value="1"/>
</dbReference>
<keyword evidence="7" id="KW-1185">Reference proteome</keyword>
<keyword evidence="4" id="KW-0804">Transcription</keyword>
<dbReference type="PANTHER" id="PTHR32071:SF122">
    <property type="entry name" value="SIGMA FACTOR"/>
    <property type="match status" value="1"/>
</dbReference>
<keyword evidence="2" id="KW-0067">ATP-binding</keyword>
<dbReference type="STRING" id="2074.BG845_04123"/>
<dbReference type="SUPFAM" id="SSF52540">
    <property type="entry name" value="P-loop containing nucleoside triphosphate hydrolases"/>
    <property type="match status" value="1"/>
</dbReference>
<reference evidence="6 7" key="1">
    <citation type="submission" date="2016-09" db="EMBL/GenBank/DDBJ databases">
        <title>Pseudonocardia autotrophica DSM535, a candidate organism with high potential of specific P450 cytochromes.</title>
        <authorList>
            <person name="Grumaz C."/>
            <person name="Vainshtein Y."/>
            <person name="Kirstahler P."/>
            <person name="Sohn K."/>
        </authorList>
    </citation>
    <scope>NUCLEOTIDE SEQUENCE [LARGE SCALE GENOMIC DNA]</scope>
    <source>
        <strain evidence="6 7">DSM 535</strain>
    </source>
</reference>
<dbReference type="PROSITE" id="PS00688">
    <property type="entry name" value="SIGMA54_INTERACT_3"/>
    <property type="match status" value="1"/>
</dbReference>
<dbReference type="SUPFAM" id="SSF46689">
    <property type="entry name" value="Homeodomain-like"/>
    <property type="match status" value="1"/>
</dbReference>
<dbReference type="AlphaFoldDB" id="A0A1Y2MT29"/>
<keyword evidence="1" id="KW-0547">Nucleotide-binding</keyword>
<keyword evidence="3" id="KW-0805">Transcription regulation</keyword>
<dbReference type="RefSeq" id="WP_085914316.1">
    <property type="nucleotide sequence ID" value="NZ_AP018920.1"/>
</dbReference>
<dbReference type="GO" id="GO:0005524">
    <property type="term" value="F:ATP binding"/>
    <property type="evidence" value="ECO:0007669"/>
    <property type="project" value="UniProtKB-KW"/>
</dbReference>
<dbReference type="PANTHER" id="PTHR32071">
    <property type="entry name" value="TRANSCRIPTIONAL REGULATORY PROTEIN"/>
    <property type="match status" value="1"/>
</dbReference>
<dbReference type="InterPro" id="IPR025944">
    <property type="entry name" value="Sigma_54_int_dom_CS"/>
</dbReference>